<comment type="caution">
    <text evidence="1">The sequence shown here is derived from an EMBL/GenBank/DDBJ whole genome shotgun (WGS) entry which is preliminary data.</text>
</comment>
<gene>
    <name evidence="1" type="ORF">ICL16_04670</name>
</gene>
<dbReference type="InterPro" id="IPR049598">
    <property type="entry name" value="HetP-like"/>
</dbReference>
<dbReference type="RefSeq" id="WP_190825720.1">
    <property type="nucleotide sequence ID" value="NZ_CAWPPI010000024.1"/>
</dbReference>
<reference evidence="1" key="1">
    <citation type="submission" date="2020-09" db="EMBL/GenBank/DDBJ databases">
        <title>Iningainema tapete sp. nov. (Scytonemataceae, Cyanobacteria) from greenhouses in central Florida (USA) produces two types of nodularin with biosynthetic potential for microcystin-LR and anabaenopeptins.</title>
        <authorList>
            <person name="Berthold D.E."/>
            <person name="Lefler F.W."/>
            <person name="Huang I.-S."/>
            <person name="Abdulla H."/>
            <person name="Zimba P.V."/>
            <person name="Laughinghouse H.D. IV."/>
        </authorList>
    </citation>
    <scope>NUCLEOTIDE SEQUENCE</scope>
    <source>
        <strain evidence="1">BLCCT55</strain>
    </source>
</reference>
<dbReference type="Proteomes" id="UP000629098">
    <property type="component" value="Unassembled WGS sequence"/>
</dbReference>
<evidence type="ECO:0000313" key="1">
    <source>
        <dbReference type="EMBL" id="MBD2771422.1"/>
    </source>
</evidence>
<dbReference type="AlphaFoldDB" id="A0A8J7BW94"/>
<dbReference type="EMBL" id="JACXAE010000024">
    <property type="protein sequence ID" value="MBD2771422.1"/>
    <property type="molecule type" value="Genomic_DNA"/>
</dbReference>
<keyword evidence="2" id="KW-1185">Reference proteome</keyword>
<proteinExistence type="predicted"/>
<protein>
    <submittedName>
        <fullName evidence="1">HetP family heterocyst commitment protein</fullName>
    </submittedName>
</protein>
<organism evidence="1 2">
    <name type="scientific">Iningainema tapete BLCC-T55</name>
    <dbReference type="NCBI Taxonomy" id="2748662"/>
    <lineage>
        <taxon>Bacteria</taxon>
        <taxon>Bacillati</taxon>
        <taxon>Cyanobacteriota</taxon>
        <taxon>Cyanophyceae</taxon>
        <taxon>Nostocales</taxon>
        <taxon>Scytonemataceae</taxon>
        <taxon>Iningainema tapete</taxon>
    </lineage>
</organism>
<accession>A0A8J7BW94</accession>
<sequence>MNTRISSTQSSLNRAMTAEQFNEVVKAIADGKYSWACLLILRFAGYNPLHFIPHRTYSRLMKDNNINQMVITSSTNQVKISSKAS</sequence>
<name>A0A8J7BW94_9CYAN</name>
<dbReference type="NCBIfam" id="NF037966">
    <property type="entry name" value="HetP_family"/>
    <property type="match status" value="1"/>
</dbReference>
<evidence type="ECO:0000313" key="2">
    <source>
        <dbReference type="Proteomes" id="UP000629098"/>
    </source>
</evidence>